<dbReference type="GO" id="GO:0005737">
    <property type="term" value="C:cytoplasm"/>
    <property type="evidence" value="ECO:0007669"/>
    <property type="project" value="UniProtKB-SubCell"/>
</dbReference>
<sequence>MTLLEVCVADPQSLIAAVAGGGQRIELCSALELGGVTPSPGLMRLAAEAPIPVYAIVRPRSGDFVYDAADLDCMYREIDTIREFGLAGVVLGASLGDGRLDAAMLDKLVRHAKGLGTTLHRAFDLVPDIAEAVELAVSLKFERILTSGGAPTAPEGTEGLAAAIEAAKGRIGIMAGSGLRADNVRALLDRLPLEEVHSSCAVAVSSRGEAAMRLGFAAPTRKQTSAEAVRAFRAAIAAPAL</sequence>
<dbReference type="PANTHER" id="PTHR12598:SF0">
    <property type="entry name" value="COPPER HOMEOSTASIS PROTEIN CUTC HOMOLOG"/>
    <property type="match status" value="1"/>
</dbReference>
<organism evidence="3 4">
    <name type="scientific">Paradevosia tibetensis</name>
    <dbReference type="NCBI Taxonomy" id="1447062"/>
    <lineage>
        <taxon>Bacteria</taxon>
        <taxon>Pseudomonadati</taxon>
        <taxon>Pseudomonadota</taxon>
        <taxon>Alphaproteobacteria</taxon>
        <taxon>Hyphomicrobiales</taxon>
        <taxon>Devosiaceae</taxon>
        <taxon>Paradevosia</taxon>
    </lineage>
</organism>
<dbReference type="RefSeq" id="WP_147654702.1">
    <property type="nucleotide sequence ID" value="NZ_BMFM01000001.1"/>
</dbReference>
<keyword evidence="2" id="KW-0963">Cytoplasm</keyword>
<evidence type="ECO:0000313" key="3">
    <source>
        <dbReference type="EMBL" id="QEE18783.1"/>
    </source>
</evidence>
<proteinExistence type="inferred from homology"/>
<dbReference type="EMBL" id="CP041690">
    <property type="protein sequence ID" value="QEE18783.1"/>
    <property type="molecule type" value="Genomic_DNA"/>
</dbReference>
<dbReference type="Gene3D" id="3.20.20.380">
    <property type="entry name" value="Copper homeostasis (CutC) domain"/>
    <property type="match status" value="1"/>
</dbReference>
<comment type="subcellular location">
    <subcellularLocation>
        <location evidence="2">Cytoplasm</location>
    </subcellularLocation>
</comment>
<protein>
    <recommendedName>
        <fullName evidence="2">PF03932 family protein CutC</fullName>
    </recommendedName>
</protein>
<keyword evidence="4" id="KW-1185">Reference proteome</keyword>
<accession>A0A5B9DI87</accession>
<evidence type="ECO:0000313" key="4">
    <source>
        <dbReference type="Proteomes" id="UP000321062"/>
    </source>
</evidence>
<dbReference type="InterPro" id="IPR036822">
    <property type="entry name" value="CutC-like_dom_sf"/>
</dbReference>
<dbReference type="Pfam" id="PF03932">
    <property type="entry name" value="CutC"/>
    <property type="match status" value="1"/>
</dbReference>
<dbReference type="OrthoDB" id="9815677at2"/>
<dbReference type="Proteomes" id="UP000321062">
    <property type="component" value="Chromosome"/>
</dbReference>
<dbReference type="KEGG" id="yti:FNA67_00675"/>
<comment type="caution">
    <text evidence="2">Once thought to be involved in copper homeostasis, experiments in E.coli have shown this is not the case.</text>
</comment>
<gene>
    <name evidence="2" type="primary">cutC</name>
    <name evidence="3" type="ORF">FNA67_00675</name>
</gene>
<comment type="similarity">
    <text evidence="1 2">Belongs to the CutC family.</text>
</comment>
<name>A0A5B9DI87_9HYPH</name>
<dbReference type="InterPro" id="IPR005627">
    <property type="entry name" value="CutC-like"/>
</dbReference>
<dbReference type="PANTHER" id="PTHR12598">
    <property type="entry name" value="COPPER HOMEOSTASIS PROTEIN CUTC"/>
    <property type="match status" value="1"/>
</dbReference>
<evidence type="ECO:0000256" key="2">
    <source>
        <dbReference type="HAMAP-Rule" id="MF_00795"/>
    </source>
</evidence>
<dbReference type="AlphaFoldDB" id="A0A5B9DI87"/>
<dbReference type="GO" id="GO:0005507">
    <property type="term" value="F:copper ion binding"/>
    <property type="evidence" value="ECO:0007669"/>
    <property type="project" value="TreeGrafter"/>
</dbReference>
<evidence type="ECO:0000256" key="1">
    <source>
        <dbReference type="ARBA" id="ARBA00007768"/>
    </source>
</evidence>
<reference evidence="3 4" key="1">
    <citation type="journal article" date="2015" name="Int. J. Syst. Evol. Microbiol.">
        <title>Youhaiella tibetensis gen. nov., sp. nov., isolated from subsurface sediment.</title>
        <authorList>
            <person name="Wang Y.X."/>
            <person name="Huang F.Q."/>
            <person name="Nogi Y."/>
            <person name="Pang S.J."/>
            <person name="Wang P.K."/>
            <person name="Lv J."/>
        </authorList>
    </citation>
    <scope>NUCLEOTIDE SEQUENCE [LARGE SCALE GENOMIC DNA]</scope>
    <source>
        <strain evidence="4">fig4</strain>
    </source>
</reference>
<dbReference type="HAMAP" id="MF_00795">
    <property type="entry name" value="CutC"/>
    <property type="match status" value="1"/>
</dbReference>
<dbReference type="SUPFAM" id="SSF110395">
    <property type="entry name" value="CutC-like"/>
    <property type="match status" value="1"/>
</dbReference>